<dbReference type="GO" id="GO:0004674">
    <property type="term" value="F:protein serine/threonine kinase activity"/>
    <property type="evidence" value="ECO:0007669"/>
    <property type="project" value="TreeGrafter"/>
</dbReference>
<keyword evidence="3" id="KW-1185">Reference proteome</keyword>
<dbReference type="GO" id="GO:0005524">
    <property type="term" value="F:ATP binding"/>
    <property type="evidence" value="ECO:0007669"/>
    <property type="project" value="InterPro"/>
</dbReference>
<feature type="domain" description="Protein kinase" evidence="1">
    <location>
        <begin position="1"/>
        <end position="238"/>
    </location>
</feature>
<dbReference type="GeneID" id="90968047"/>
<keyword evidence="2" id="KW-0808">Transferase</keyword>
<dbReference type="RefSeq" id="XP_065987313.1">
    <property type="nucleotide sequence ID" value="XM_066131173.1"/>
</dbReference>
<dbReference type="InterPro" id="IPR000719">
    <property type="entry name" value="Prot_kinase_dom"/>
</dbReference>
<dbReference type="Proteomes" id="UP000510686">
    <property type="component" value="Chromosome 5"/>
</dbReference>
<dbReference type="InterPro" id="IPR008271">
    <property type="entry name" value="Ser/Thr_kinase_AS"/>
</dbReference>
<dbReference type="InterPro" id="IPR011009">
    <property type="entry name" value="Kinase-like_dom_sf"/>
</dbReference>
<dbReference type="KEGG" id="mbrn:90968047"/>
<dbReference type="GO" id="GO:0005634">
    <property type="term" value="C:nucleus"/>
    <property type="evidence" value="ECO:0007669"/>
    <property type="project" value="TreeGrafter"/>
</dbReference>
<dbReference type="Pfam" id="PF00069">
    <property type="entry name" value="Pkinase"/>
    <property type="match status" value="1"/>
</dbReference>
<evidence type="ECO:0000313" key="2">
    <source>
        <dbReference type="EMBL" id="QLI71752.1"/>
    </source>
</evidence>
<sequence>MAVYGAFWRFSCTTILGGVWGFEILTRTNQPAIIKFYGSDARFYSIYMEHLPYPDLAASTWANKAGDFYFTGTSDDAIRVFGTMASAIEYLHGKKIIHNDIKPANIVYDPSRGPVLIDFGLATAFGDPRLRGGTPWYIPAELLTGDCRGPESDVFALGVIMLYMLKKVPLPESTGPQWQIGSIRDDPAPIRRWLDGVAVLQRGLEPNGLEGLVKDTLIARPDERISAKEIVNKQQQTE</sequence>
<dbReference type="PANTHER" id="PTHR44167">
    <property type="entry name" value="OVARIAN-SPECIFIC SERINE/THREONINE-PROTEIN KINASE LOK-RELATED"/>
    <property type="match status" value="1"/>
</dbReference>
<keyword evidence="2" id="KW-0418">Kinase</keyword>
<dbReference type="PROSITE" id="PS00108">
    <property type="entry name" value="PROTEIN_KINASE_ST"/>
    <property type="match status" value="1"/>
</dbReference>
<dbReference type="SUPFAM" id="SSF56112">
    <property type="entry name" value="Protein kinase-like (PK-like)"/>
    <property type="match status" value="1"/>
</dbReference>
<reference evidence="2 3" key="1">
    <citation type="submission" date="2020-07" db="EMBL/GenBank/DDBJ databases">
        <title>Telomere length de novo assembly of all 7 chromosomes of the fungus, Metarhizium brunneum, using a novel assembly pipeline.</title>
        <authorList>
            <person name="Saud z."/>
            <person name="Kortsinoglou A."/>
            <person name="Kouvelis V.N."/>
            <person name="Butt T.M."/>
        </authorList>
    </citation>
    <scope>NUCLEOTIDE SEQUENCE [LARGE SCALE GENOMIC DNA]</scope>
    <source>
        <strain evidence="2 3">4556</strain>
    </source>
</reference>
<dbReference type="Gene3D" id="1.10.510.10">
    <property type="entry name" value="Transferase(Phosphotransferase) domain 1"/>
    <property type="match status" value="1"/>
</dbReference>
<proteinExistence type="predicted"/>
<evidence type="ECO:0000259" key="1">
    <source>
        <dbReference type="PROSITE" id="PS50011"/>
    </source>
</evidence>
<accession>A0A7D5V317</accession>
<organism evidence="2 3">
    <name type="scientific">Metarhizium brunneum</name>
    <dbReference type="NCBI Taxonomy" id="500148"/>
    <lineage>
        <taxon>Eukaryota</taxon>
        <taxon>Fungi</taxon>
        <taxon>Dikarya</taxon>
        <taxon>Ascomycota</taxon>
        <taxon>Pezizomycotina</taxon>
        <taxon>Sordariomycetes</taxon>
        <taxon>Hypocreomycetidae</taxon>
        <taxon>Hypocreales</taxon>
        <taxon>Clavicipitaceae</taxon>
        <taxon>Metarhizium</taxon>
    </lineage>
</organism>
<evidence type="ECO:0000313" key="3">
    <source>
        <dbReference type="Proteomes" id="UP000510686"/>
    </source>
</evidence>
<dbReference type="GO" id="GO:0044773">
    <property type="term" value="P:mitotic DNA damage checkpoint signaling"/>
    <property type="evidence" value="ECO:0007669"/>
    <property type="project" value="TreeGrafter"/>
</dbReference>
<dbReference type="OrthoDB" id="1668230at2759"/>
<name>A0A7D5V317_9HYPO</name>
<dbReference type="PANTHER" id="PTHR44167:SF30">
    <property type="entry name" value="PHOSPHORYLASE KINASE"/>
    <property type="match status" value="1"/>
</dbReference>
<dbReference type="SMART" id="SM00220">
    <property type="entry name" value="S_TKc"/>
    <property type="match status" value="1"/>
</dbReference>
<dbReference type="AlphaFoldDB" id="A0A7D5V317"/>
<gene>
    <name evidence="2" type="primary">SNF1_0</name>
    <name evidence="2" type="ORF">G6M90_00g081190</name>
</gene>
<dbReference type="CDD" id="cd00180">
    <property type="entry name" value="PKc"/>
    <property type="match status" value="1"/>
</dbReference>
<dbReference type="PROSITE" id="PS50011">
    <property type="entry name" value="PROTEIN_KINASE_DOM"/>
    <property type="match status" value="1"/>
</dbReference>
<protein>
    <submittedName>
        <fullName evidence="2">Carbon catabolite-derepressing protein kinase</fullName>
    </submittedName>
</protein>
<dbReference type="EMBL" id="CP058936">
    <property type="protein sequence ID" value="QLI71752.1"/>
    <property type="molecule type" value="Genomic_DNA"/>
</dbReference>